<dbReference type="PRINTS" id="PR00342">
    <property type="entry name" value="RHESUSRHD"/>
</dbReference>
<feature type="transmembrane region" description="Helical" evidence="8">
    <location>
        <begin position="221"/>
        <end position="237"/>
    </location>
</feature>
<dbReference type="InterPro" id="IPR024041">
    <property type="entry name" value="NH4_transpt_AmtB-like_dom"/>
</dbReference>
<dbReference type="PANTHER" id="PTHR11730:SF89">
    <property type="entry name" value="AMMONIUM TRANSPORTER SLL0108-RELATED"/>
    <property type="match status" value="1"/>
</dbReference>
<dbReference type="Gene3D" id="1.10.3430.10">
    <property type="entry name" value="Ammonium transporter AmtB like domains"/>
    <property type="match status" value="1"/>
</dbReference>
<dbReference type="EMBL" id="UOFU01000284">
    <property type="protein sequence ID" value="VAX02677.1"/>
    <property type="molecule type" value="Genomic_DNA"/>
</dbReference>
<protein>
    <submittedName>
        <fullName evidence="10">Ammonium transporter</fullName>
    </submittedName>
</protein>
<evidence type="ECO:0000256" key="2">
    <source>
        <dbReference type="ARBA" id="ARBA00005887"/>
    </source>
</evidence>
<evidence type="ECO:0000313" key="10">
    <source>
        <dbReference type="EMBL" id="VAX02677.1"/>
    </source>
</evidence>
<dbReference type="InterPro" id="IPR002229">
    <property type="entry name" value="RhesusRHD"/>
</dbReference>
<dbReference type="PANTHER" id="PTHR11730">
    <property type="entry name" value="AMMONIUM TRANSPORTER"/>
    <property type="match status" value="1"/>
</dbReference>
<dbReference type="AlphaFoldDB" id="A0A3B1BCF3"/>
<dbReference type="SUPFAM" id="SSF111352">
    <property type="entry name" value="Ammonium transporter"/>
    <property type="match status" value="1"/>
</dbReference>
<keyword evidence="5 8" id="KW-1133">Transmembrane helix</keyword>
<comment type="subcellular location">
    <subcellularLocation>
        <location evidence="1">Membrane</location>
        <topology evidence="1">Multi-pass membrane protein</topology>
    </subcellularLocation>
</comment>
<feature type="transmembrane region" description="Helical" evidence="8">
    <location>
        <begin position="368"/>
        <end position="391"/>
    </location>
</feature>
<dbReference type="PROSITE" id="PS01219">
    <property type="entry name" value="AMMONIUM_TRANSP"/>
    <property type="match status" value="1"/>
</dbReference>
<dbReference type="Pfam" id="PF00909">
    <property type="entry name" value="Ammonium_transp"/>
    <property type="match status" value="1"/>
</dbReference>
<keyword evidence="7" id="KW-0924">Ammonia transport</keyword>
<reference evidence="10" key="1">
    <citation type="submission" date="2018-06" db="EMBL/GenBank/DDBJ databases">
        <authorList>
            <person name="Zhirakovskaya E."/>
        </authorList>
    </citation>
    <scope>NUCLEOTIDE SEQUENCE</scope>
</reference>
<feature type="transmembrane region" description="Helical" evidence="8">
    <location>
        <begin position="249"/>
        <end position="271"/>
    </location>
</feature>
<feature type="domain" description="Ammonium transporter AmtB-like" evidence="9">
    <location>
        <begin position="17"/>
        <end position="422"/>
    </location>
</feature>
<keyword evidence="3" id="KW-0813">Transport</keyword>
<evidence type="ECO:0000256" key="5">
    <source>
        <dbReference type="ARBA" id="ARBA00022989"/>
    </source>
</evidence>
<feature type="transmembrane region" description="Helical" evidence="8">
    <location>
        <begin position="143"/>
        <end position="166"/>
    </location>
</feature>
<keyword evidence="4 8" id="KW-0812">Transmembrane</keyword>
<evidence type="ECO:0000259" key="9">
    <source>
        <dbReference type="Pfam" id="PF00909"/>
    </source>
</evidence>
<feature type="transmembrane region" description="Helical" evidence="8">
    <location>
        <begin position="178"/>
        <end position="200"/>
    </location>
</feature>
<evidence type="ECO:0000256" key="6">
    <source>
        <dbReference type="ARBA" id="ARBA00023136"/>
    </source>
</evidence>
<dbReference type="InterPro" id="IPR018047">
    <property type="entry name" value="Ammonium_transpt_CS"/>
</dbReference>
<evidence type="ECO:0000256" key="1">
    <source>
        <dbReference type="ARBA" id="ARBA00004141"/>
    </source>
</evidence>
<organism evidence="10">
    <name type="scientific">hydrothermal vent metagenome</name>
    <dbReference type="NCBI Taxonomy" id="652676"/>
    <lineage>
        <taxon>unclassified sequences</taxon>
        <taxon>metagenomes</taxon>
        <taxon>ecological metagenomes</taxon>
    </lineage>
</organism>
<feature type="transmembrane region" description="Helical" evidence="8">
    <location>
        <begin position="6"/>
        <end position="33"/>
    </location>
</feature>
<proteinExistence type="inferred from homology"/>
<feature type="transmembrane region" description="Helical" evidence="8">
    <location>
        <begin position="337"/>
        <end position="356"/>
    </location>
</feature>
<comment type="similarity">
    <text evidence="2">Belongs to the ammonia transporter channel (TC 1.A.11.2) family.</text>
</comment>
<dbReference type="GO" id="GO:0005886">
    <property type="term" value="C:plasma membrane"/>
    <property type="evidence" value="ECO:0007669"/>
    <property type="project" value="InterPro"/>
</dbReference>
<dbReference type="InterPro" id="IPR001905">
    <property type="entry name" value="Ammonium_transpt"/>
</dbReference>
<feature type="transmembrane region" description="Helical" evidence="8">
    <location>
        <begin position="306"/>
        <end position="325"/>
    </location>
</feature>
<evidence type="ECO:0000256" key="7">
    <source>
        <dbReference type="ARBA" id="ARBA00023177"/>
    </source>
</evidence>
<feature type="transmembrane region" description="Helical" evidence="8">
    <location>
        <begin position="114"/>
        <end position="136"/>
    </location>
</feature>
<dbReference type="GO" id="GO:0097272">
    <property type="term" value="P:ammonium homeostasis"/>
    <property type="evidence" value="ECO:0007669"/>
    <property type="project" value="TreeGrafter"/>
</dbReference>
<keyword evidence="6 8" id="KW-0472">Membrane</keyword>
<dbReference type="InterPro" id="IPR029020">
    <property type="entry name" value="Ammonium/urea_transptr"/>
</dbReference>
<evidence type="ECO:0000256" key="4">
    <source>
        <dbReference type="ARBA" id="ARBA00022692"/>
    </source>
</evidence>
<accession>A0A3B1BCF3</accession>
<dbReference type="NCBIfam" id="TIGR00836">
    <property type="entry name" value="amt"/>
    <property type="match status" value="1"/>
</dbReference>
<feature type="transmembrane region" description="Helical" evidence="8">
    <location>
        <begin position="283"/>
        <end position="300"/>
    </location>
</feature>
<evidence type="ECO:0000256" key="8">
    <source>
        <dbReference type="SAM" id="Phobius"/>
    </source>
</evidence>
<name>A0A3B1BCF3_9ZZZZ</name>
<gene>
    <name evidence="10" type="ORF">MNBD_GAMMA20-1693</name>
</gene>
<dbReference type="GO" id="GO:0008519">
    <property type="term" value="F:ammonium channel activity"/>
    <property type="evidence" value="ECO:0007669"/>
    <property type="project" value="InterPro"/>
</dbReference>
<sequence>MISTENIAIIAISLDTVWIILAAVLVFMMNAGFGMLEAGLCRAKNTVNIFAKNIVIFAIASLSFWLVGFGLMFGDGNSFMGTTGWMLSGEDNSPAIGEHYFGDYSALGWAALPLYAKVFFQLMFVAASAHIVSGAVSERIKFFAFIAFSIVLVAIIYPIVGHWAWGGGWLGDIGFVDFAGSTVVHSVGGWAALTGAIVLGARAKKFTRDGKVMPIPGHNQAMAVLGMFFLWFGWFGFNAGSAMTAGSDIIATVALNTTLAAAAGVLSAMIAAEVLVGKPDLSMIINGSLAGLVAITAGCADVSAGGAVLIGLIAGVLVVYFIMLLDKRRIDDPVGAIPVHLINGIWGTLAVGLFSLESGFLYTGDLSLLIVQMTGVLAIAGFVGIGSYFIWRIISLLMGGLRVSQEEEDIGLDISEHGMEAYPSSSGPKSLY</sequence>
<feature type="transmembrane region" description="Helical" evidence="8">
    <location>
        <begin position="54"/>
        <end position="73"/>
    </location>
</feature>
<evidence type="ECO:0000256" key="3">
    <source>
        <dbReference type="ARBA" id="ARBA00022448"/>
    </source>
</evidence>